<dbReference type="EMBL" id="BDQF01000369">
    <property type="protein sequence ID" value="GAW84500.1"/>
    <property type="molecule type" value="Genomic_DNA"/>
</dbReference>
<evidence type="ECO:0000313" key="3">
    <source>
        <dbReference type="Proteomes" id="UP000195521"/>
    </source>
</evidence>
<dbReference type="Pfam" id="PF05795">
    <property type="entry name" value="Plasmodium_Vir"/>
    <property type="match status" value="1"/>
</dbReference>
<dbReference type="AlphaFoldDB" id="A0A1Y1JQL9"/>
<reference evidence="3" key="1">
    <citation type="submission" date="2017-04" db="EMBL/GenBank/DDBJ databases">
        <title>Plasmodium gonderi genome.</title>
        <authorList>
            <person name="Arisue N."/>
            <person name="Honma H."/>
            <person name="Kawai S."/>
            <person name="Tougan T."/>
            <person name="Tanabe K."/>
            <person name="Horii T."/>
        </authorList>
    </citation>
    <scope>NUCLEOTIDE SEQUENCE [LARGE SCALE GENOMIC DNA]</scope>
    <source>
        <strain evidence="3">ATCC 30045</strain>
    </source>
</reference>
<dbReference type="OrthoDB" id="384458at2759"/>
<name>A0A1Y1JQL9_PLAGO</name>
<proteinExistence type="predicted"/>
<gene>
    <name evidence="2" type="ORF">PGO_003305</name>
</gene>
<organism evidence="2 3">
    <name type="scientific">Plasmodium gonderi</name>
    <dbReference type="NCBI Taxonomy" id="77519"/>
    <lineage>
        <taxon>Eukaryota</taxon>
        <taxon>Sar</taxon>
        <taxon>Alveolata</taxon>
        <taxon>Apicomplexa</taxon>
        <taxon>Aconoidasida</taxon>
        <taxon>Haemosporida</taxon>
        <taxon>Plasmodiidae</taxon>
        <taxon>Plasmodium</taxon>
        <taxon>Plasmodium (Plasmodium)</taxon>
    </lineage>
</organism>
<keyword evidence="1" id="KW-0812">Transmembrane</keyword>
<protein>
    <submittedName>
        <fullName evidence="2">Variable surface protein</fullName>
    </submittedName>
</protein>
<dbReference type="RefSeq" id="XP_028547089.1">
    <property type="nucleotide sequence ID" value="XM_028691288.1"/>
</dbReference>
<evidence type="ECO:0000313" key="2">
    <source>
        <dbReference type="EMBL" id="GAW84500.1"/>
    </source>
</evidence>
<keyword evidence="3" id="KW-1185">Reference proteome</keyword>
<feature type="transmembrane region" description="Helical" evidence="1">
    <location>
        <begin position="293"/>
        <end position="312"/>
    </location>
</feature>
<dbReference type="GeneID" id="39745308"/>
<keyword evidence="1" id="KW-0472">Membrane</keyword>
<accession>A0A1Y1JQL9</accession>
<sequence length="366" mass="43349">MEGNVLDINLLGRNYPFLSESCKLYDKLDETVEENDHNILYRKLCEQIVSNLKIKNQQYYELCKKLARNLNIFCSGTNECNIQPNCQILNDWLYNSMKKYNIFNGFINLLFYRMNSITHKLYYKNMCPYYNYDKNYVEPINIVKLNIFGYNMHTIVSIFKNNEYFNKLSVDFIKKVLNIYEHMNYKYCFKENKKDRKKINTCSYLESFINSYNIYICNNEKLKNKIPSLSSDNSVNFIGCKSTDKIKTLQITHDIEILASEEAVDSRLFGNGDEFISSKEHEHNNSLFSTIKLLFTVIATISGGTSILLLFYKFTPVRSLFRSRQKVKITRNNYVEDEEKELFYQMPDNMNINSHNQIYDIAYTNL</sequence>
<comment type="caution">
    <text evidence="2">The sequence shown here is derived from an EMBL/GenBank/DDBJ whole genome shotgun (WGS) entry which is preliminary data.</text>
</comment>
<keyword evidence="1" id="KW-1133">Transmembrane helix</keyword>
<dbReference type="OMA" id="NRIMERC"/>
<evidence type="ECO:0000256" key="1">
    <source>
        <dbReference type="SAM" id="Phobius"/>
    </source>
</evidence>
<dbReference type="Proteomes" id="UP000195521">
    <property type="component" value="Unassembled WGS sequence"/>
</dbReference>
<dbReference type="InterPro" id="IPR008780">
    <property type="entry name" value="Plasmodium_Vir"/>
</dbReference>